<evidence type="ECO:0000259" key="1">
    <source>
        <dbReference type="Pfam" id="PF20255"/>
    </source>
</evidence>
<reference evidence="2" key="1">
    <citation type="journal article" date="2023" name="Mol. Phylogenet. Evol.">
        <title>Genome-scale phylogeny and comparative genomics of the fungal order Sordariales.</title>
        <authorList>
            <person name="Hensen N."/>
            <person name="Bonometti L."/>
            <person name="Westerberg I."/>
            <person name="Brannstrom I.O."/>
            <person name="Guillou S."/>
            <person name="Cros-Aarteil S."/>
            <person name="Calhoun S."/>
            <person name="Haridas S."/>
            <person name="Kuo A."/>
            <person name="Mondo S."/>
            <person name="Pangilinan J."/>
            <person name="Riley R."/>
            <person name="LaButti K."/>
            <person name="Andreopoulos B."/>
            <person name="Lipzen A."/>
            <person name="Chen C."/>
            <person name="Yan M."/>
            <person name="Daum C."/>
            <person name="Ng V."/>
            <person name="Clum A."/>
            <person name="Steindorff A."/>
            <person name="Ohm R.A."/>
            <person name="Martin F."/>
            <person name="Silar P."/>
            <person name="Natvig D.O."/>
            <person name="Lalanne C."/>
            <person name="Gautier V."/>
            <person name="Ament-Velasquez S.L."/>
            <person name="Kruys A."/>
            <person name="Hutchinson M.I."/>
            <person name="Powell A.J."/>
            <person name="Barry K."/>
            <person name="Miller A.N."/>
            <person name="Grigoriev I.V."/>
            <person name="Debuchy R."/>
            <person name="Gladieux P."/>
            <person name="Hiltunen Thoren M."/>
            <person name="Johannesson H."/>
        </authorList>
    </citation>
    <scope>NUCLEOTIDE SEQUENCE</scope>
    <source>
        <strain evidence="2">CBS 731.68</strain>
    </source>
</reference>
<name>A0AAN6TPQ8_9PEZI</name>
<evidence type="ECO:0000313" key="3">
    <source>
        <dbReference type="Proteomes" id="UP001302602"/>
    </source>
</evidence>
<proteinExistence type="predicted"/>
<feature type="domain" description="DUF6606" evidence="1">
    <location>
        <begin position="13"/>
        <end position="252"/>
    </location>
</feature>
<dbReference type="RefSeq" id="XP_062642151.1">
    <property type="nucleotide sequence ID" value="XM_062789697.1"/>
</dbReference>
<dbReference type="Proteomes" id="UP001302602">
    <property type="component" value="Unassembled WGS sequence"/>
</dbReference>
<keyword evidence="3" id="KW-1185">Reference proteome</keyword>
<accession>A0AAN6TPQ8</accession>
<dbReference type="GeneID" id="87826467"/>
<gene>
    <name evidence="2" type="ORF">N657DRAFT_583753</name>
</gene>
<organism evidence="2 3">
    <name type="scientific">Parathielavia appendiculata</name>
    <dbReference type="NCBI Taxonomy" id="2587402"/>
    <lineage>
        <taxon>Eukaryota</taxon>
        <taxon>Fungi</taxon>
        <taxon>Dikarya</taxon>
        <taxon>Ascomycota</taxon>
        <taxon>Pezizomycotina</taxon>
        <taxon>Sordariomycetes</taxon>
        <taxon>Sordariomycetidae</taxon>
        <taxon>Sordariales</taxon>
        <taxon>Chaetomiaceae</taxon>
        <taxon>Parathielavia</taxon>
    </lineage>
</organism>
<dbReference type="EMBL" id="MU853270">
    <property type="protein sequence ID" value="KAK4118378.1"/>
    <property type="molecule type" value="Genomic_DNA"/>
</dbReference>
<dbReference type="Pfam" id="PF20255">
    <property type="entry name" value="DUF6606"/>
    <property type="match status" value="1"/>
</dbReference>
<dbReference type="AlphaFoldDB" id="A0AAN6TPQ8"/>
<sequence length="262" mass="28690">MANSPDSKALDFMINHVFLPPQLPQEDDSEAGYLNTTIRAFRDSVECFLSAEPSSAPSVRPAVDMLDRLLSTETRGMHHVISDLKNGGIALFHLRAQNAGLLVTARQDDVLFEAFELLAPNDKVMSCLGALLREFPDRAAVITYARLQDPDFLSELANFIQTLTASNVPVARPKVKKAKTFQPEERDTVSPLLMNGMLIDLLSGLGESVAPLSRVTKRSREHVGWSSALLPFHRCATWLLLRVALRLVLDRAAAAGVGGETS</sequence>
<evidence type="ECO:0000313" key="2">
    <source>
        <dbReference type="EMBL" id="KAK4118378.1"/>
    </source>
</evidence>
<protein>
    <recommendedName>
        <fullName evidence="1">DUF6606 domain-containing protein</fullName>
    </recommendedName>
</protein>
<dbReference type="InterPro" id="IPR046541">
    <property type="entry name" value="DUF6606"/>
</dbReference>
<reference evidence="2" key="2">
    <citation type="submission" date="2023-05" db="EMBL/GenBank/DDBJ databases">
        <authorList>
            <consortium name="Lawrence Berkeley National Laboratory"/>
            <person name="Steindorff A."/>
            <person name="Hensen N."/>
            <person name="Bonometti L."/>
            <person name="Westerberg I."/>
            <person name="Brannstrom I.O."/>
            <person name="Guillou S."/>
            <person name="Cros-Aarteil S."/>
            <person name="Calhoun S."/>
            <person name="Haridas S."/>
            <person name="Kuo A."/>
            <person name="Mondo S."/>
            <person name="Pangilinan J."/>
            <person name="Riley R."/>
            <person name="Labutti K."/>
            <person name="Andreopoulos B."/>
            <person name="Lipzen A."/>
            <person name="Chen C."/>
            <person name="Yanf M."/>
            <person name="Daum C."/>
            <person name="Ng V."/>
            <person name="Clum A."/>
            <person name="Ohm R."/>
            <person name="Martin F."/>
            <person name="Silar P."/>
            <person name="Natvig D."/>
            <person name="Lalanne C."/>
            <person name="Gautier V."/>
            <person name="Ament-Velasquez S.L."/>
            <person name="Kruys A."/>
            <person name="Hutchinson M.I."/>
            <person name="Powell A.J."/>
            <person name="Barry K."/>
            <person name="Miller A.N."/>
            <person name="Grigoriev I.V."/>
            <person name="Debuchy R."/>
            <person name="Gladieux P."/>
            <person name="Thoren M.H."/>
            <person name="Johannesson H."/>
        </authorList>
    </citation>
    <scope>NUCLEOTIDE SEQUENCE</scope>
    <source>
        <strain evidence="2">CBS 731.68</strain>
    </source>
</reference>
<comment type="caution">
    <text evidence="2">The sequence shown here is derived from an EMBL/GenBank/DDBJ whole genome shotgun (WGS) entry which is preliminary data.</text>
</comment>